<dbReference type="PANTHER" id="PTHR21716:SF64">
    <property type="entry name" value="AI-2 TRANSPORT PROTEIN TQSA"/>
    <property type="match status" value="1"/>
</dbReference>
<keyword evidence="5 7" id="KW-0472">Membrane</keyword>
<dbReference type="GO" id="GO:0055085">
    <property type="term" value="P:transmembrane transport"/>
    <property type="evidence" value="ECO:0007669"/>
    <property type="project" value="TreeGrafter"/>
</dbReference>
<comment type="caution">
    <text evidence="8">The sequence shown here is derived from an EMBL/GenBank/DDBJ whole genome shotgun (WGS) entry which is preliminary data.</text>
</comment>
<evidence type="ECO:0000313" key="9">
    <source>
        <dbReference type="Proteomes" id="UP000327011"/>
    </source>
</evidence>
<evidence type="ECO:0000256" key="4">
    <source>
        <dbReference type="ARBA" id="ARBA00022989"/>
    </source>
</evidence>
<organism evidence="8 9">
    <name type="scientific">Microbispora cellulosiformans</name>
    <dbReference type="NCBI Taxonomy" id="2614688"/>
    <lineage>
        <taxon>Bacteria</taxon>
        <taxon>Bacillati</taxon>
        <taxon>Actinomycetota</taxon>
        <taxon>Actinomycetes</taxon>
        <taxon>Streptosporangiales</taxon>
        <taxon>Streptosporangiaceae</taxon>
        <taxon>Microbispora</taxon>
    </lineage>
</organism>
<comment type="subcellular location">
    <subcellularLocation>
        <location evidence="1">Membrane</location>
        <topology evidence="1">Multi-pass membrane protein</topology>
    </subcellularLocation>
</comment>
<feature type="region of interest" description="Disordered" evidence="6">
    <location>
        <begin position="345"/>
        <end position="370"/>
    </location>
</feature>
<protein>
    <submittedName>
        <fullName evidence="8">AI-2E family transporter</fullName>
    </submittedName>
</protein>
<evidence type="ECO:0000313" key="8">
    <source>
        <dbReference type="EMBL" id="KAA9373362.1"/>
    </source>
</evidence>
<feature type="transmembrane region" description="Helical" evidence="7">
    <location>
        <begin position="261"/>
        <end position="279"/>
    </location>
</feature>
<evidence type="ECO:0000256" key="7">
    <source>
        <dbReference type="SAM" id="Phobius"/>
    </source>
</evidence>
<feature type="transmembrane region" description="Helical" evidence="7">
    <location>
        <begin position="299"/>
        <end position="321"/>
    </location>
</feature>
<dbReference type="RefSeq" id="WP_150940307.1">
    <property type="nucleotide sequence ID" value="NZ_VYTZ01000024.1"/>
</dbReference>
<evidence type="ECO:0000256" key="3">
    <source>
        <dbReference type="ARBA" id="ARBA00022692"/>
    </source>
</evidence>
<keyword evidence="4 7" id="KW-1133">Transmembrane helix</keyword>
<feature type="transmembrane region" description="Helical" evidence="7">
    <location>
        <begin position="140"/>
        <end position="160"/>
    </location>
</feature>
<dbReference type="InterPro" id="IPR002549">
    <property type="entry name" value="AI-2E-like"/>
</dbReference>
<comment type="similarity">
    <text evidence="2">Belongs to the autoinducer-2 exporter (AI-2E) (TC 2.A.86) family.</text>
</comment>
<dbReference type="EMBL" id="VYTZ01000024">
    <property type="protein sequence ID" value="KAA9373362.1"/>
    <property type="molecule type" value="Genomic_DNA"/>
</dbReference>
<dbReference type="PANTHER" id="PTHR21716">
    <property type="entry name" value="TRANSMEMBRANE PROTEIN"/>
    <property type="match status" value="1"/>
</dbReference>
<dbReference type="AlphaFoldDB" id="A0A5J5JTA9"/>
<reference evidence="8 9" key="1">
    <citation type="submission" date="2019-09" db="EMBL/GenBank/DDBJ databases">
        <title>Screening of Novel Bioactive Compounds from Soil-Associated.</title>
        <authorList>
            <person name="Gong X."/>
        </authorList>
    </citation>
    <scope>NUCLEOTIDE SEQUENCE [LARGE SCALE GENOMIC DNA]</scope>
    <source>
        <strain evidence="8 9">Gxj-6</strain>
    </source>
</reference>
<name>A0A5J5JTA9_9ACTN</name>
<feature type="transmembrane region" description="Helical" evidence="7">
    <location>
        <begin position="32"/>
        <end position="53"/>
    </location>
</feature>
<sequence>MIRQGFPRALIVLVGTAAAVITLAGVQAVGSIVGPVVLALTLVIAVSPVRGWLARRHAPVWLQVAVPLALVLLVLLGMVAVLSIAAAQLAILAPTYAPQFNAMVMDLQHWAAGLGYGSDQLNKALSSLDPGKLIGVAQSLLSSLLGVLSSLFLIVVLLLAMSLDAPVITRIVDAAATERPALTLALKTFSSKTRRYLIVSTVFGLICSVLDVTALYVLGVPLPLLWGVLALITNYIPNIGFILGLIPPALLGLLEGGPKTMLLVIAAYMAINVVIQSFIQPKFLGDAVGLSTTATFLSLIVWGWVLGPLGALLAIPLSLLVRALLVDSDPDGAWTAALISGRLPERAARPRPEAPPETRPGTRPEPPGDH</sequence>
<evidence type="ECO:0000256" key="2">
    <source>
        <dbReference type="ARBA" id="ARBA00009773"/>
    </source>
</evidence>
<feature type="transmembrane region" description="Helical" evidence="7">
    <location>
        <begin position="65"/>
        <end position="91"/>
    </location>
</feature>
<dbReference type="Proteomes" id="UP000327011">
    <property type="component" value="Unassembled WGS sequence"/>
</dbReference>
<feature type="transmembrane region" description="Helical" evidence="7">
    <location>
        <begin position="196"/>
        <end position="218"/>
    </location>
</feature>
<keyword evidence="9" id="KW-1185">Reference proteome</keyword>
<proteinExistence type="inferred from homology"/>
<evidence type="ECO:0000256" key="1">
    <source>
        <dbReference type="ARBA" id="ARBA00004141"/>
    </source>
</evidence>
<gene>
    <name evidence="8" type="ORF">F5972_35415</name>
</gene>
<evidence type="ECO:0000256" key="6">
    <source>
        <dbReference type="SAM" id="MobiDB-lite"/>
    </source>
</evidence>
<evidence type="ECO:0000256" key="5">
    <source>
        <dbReference type="ARBA" id="ARBA00023136"/>
    </source>
</evidence>
<accession>A0A5J5JTA9</accession>
<feature type="transmembrane region" description="Helical" evidence="7">
    <location>
        <begin position="9"/>
        <end position="26"/>
    </location>
</feature>
<keyword evidence="3 7" id="KW-0812">Transmembrane</keyword>
<dbReference type="Pfam" id="PF01594">
    <property type="entry name" value="AI-2E_transport"/>
    <property type="match status" value="1"/>
</dbReference>
<dbReference type="GO" id="GO:0016020">
    <property type="term" value="C:membrane"/>
    <property type="evidence" value="ECO:0007669"/>
    <property type="project" value="UniProtKB-SubCell"/>
</dbReference>
<feature type="transmembrane region" description="Helical" evidence="7">
    <location>
        <begin position="224"/>
        <end position="254"/>
    </location>
</feature>